<feature type="domain" description="DUF4440" evidence="1">
    <location>
        <begin position="13"/>
        <end position="116"/>
    </location>
</feature>
<sequence length="133" mass="15521">MSNKIKADLLQQLIELERQLLEPSVRQSSEMLAHLLSDDFYEISANGLIFNKAHVMSRLPDEKVPQFYNQAFNGRMLSEGLAQLSYQAAYRRSVKCQLNYSVRMSLWRLEQQSWRLVFHQGTPCGEFILHLDD</sequence>
<evidence type="ECO:0000313" key="2">
    <source>
        <dbReference type="EMBL" id="OHU93053.1"/>
    </source>
</evidence>
<protein>
    <submittedName>
        <fullName evidence="2">DUF4440 domain-containing protein</fullName>
    </submittedName>
</protein>
<dbReference type="Pfam" id="PF14534">
    <property type="entry name" value="DUF4440"/>
    <property type="match status" value="1"/>
</dbReference>
<name>A0A1S1N083_9GAMM</name>
<reference evidence="2 3" key="1">
    <citation type="submission" date="2016-09" db="EMBL/GenBank/DDBJ databases">
        <title>Pseudoalteromonas amylolytica sp. nov., isolated from the surface seawater.</title>
        <authorList>
            <person name="Wu Y.-H."/>
            <person name="Cheng H."/>
            <person name="Jin X.-B."/>
            <person name="Wang C.-S."/>
            <person name="Xu X.-W."/>
        </authorList>
    </citation>
    <scope>NUCLEOTIDE SEQUENCE [LARGE SCALE GENOMIC DNA]</scope>
    <source>
        <strain evidence="2 3">JW1</strain>
    </source>
</reference>
<accession>A0A1S1N083</accession>
<dbReference type="EMBL" id="MKJU01000005">
    <property type="protein sequence ID" value="OHU93053.1"/>
    <property type="molecule type" value="Genomic_DNA"/>
</dbReference>
<organism evidence="2 3">
    <name type="scientific">Pseudoalteromonas amylolytica</name>
    <dbReference type="NCBI Taxonomy" id="1859457"/>
    <lineage>
        <taxon>Bacteria</taxon>
        <taxon>Pseudomonadati</taxon>
        <taxon>Pseudomonadota</taxon>
        <taxon>Gammaproteobacteria</taxon>
        <taxon>Alteromonadales</taxon>
        <taxon>Pseudoalteromonadaceae</taxon>
        <taxon>Pseudoalteromonas</taxon>
    </lineage>
</organism>
<dbReference type="SUPFAM" id="SSF54427">
    <property type="entry name" value="NTF2-like"/>
    <property type="match status" value="1"/>
</dbReference>
<comment type="caution">
    <text evidence="2">The sequence shown here is derived from an EMBL/GenBank/DDBJ whole genome shotgun (WGS) entry which is preliminary data.</text>
</comment>
<evidence type="ECO:0000259" key="1">
    <source>
        <dbReference type="Pfam" id="PF14534"/>
    </source>
</evidence>
<dbReference type="STRING" id="1859457.BET10_03340"/>
<dbReference type="RefSeq" id="WP_070983060.1">
    <property type="nucleotide sequence ID" value="NZ_MKJU01000005.1"/>
</dbReference>
<dbReference type="Proteomes" id="UP000179786">
    <property type="component" value="Unassembled WGS sequence"/>
</dbReference>
<gene>
    <name evidence="2" type="ORF">BET10_03340</name>
</gene>
<dbReference type="InterPro" id="IPR032710">
    <property type="entry name" value="NTF2-like_dom_sf"/>
</dbReference>
<dbReference type="InterPro" id="IPR027843">
    <property type="entry name" value="DUF4440"/>
</dbReference>
<dbReference type="AlphaFoldDB" id="A0A1S1N083"/>
<dbReference type="OrthoDB" id="121974at2"/>
<keyword evidence="3" id="KW-1185">Reference proteome</keyword>
<evidence type="ECO:0000313" key="3">
    <source>
        <dbReference type="Proteomes" id="UP000179786"/>
    </source>
</evidence>
<dbReference type="Gene3D" id="3.10.450.50">
    <property type="match status" value="1"/>
</dbReference>
<proteinExistence type="predicted"/>